<keyword evidence="2" id="KW-1133">Transmembrane helix</keyword>
<name>A0A4Y3WEI5_NITWI</name>
<feature type="region of interest" description="Disordered" evidence="1">
    <location>
        <begin position="1"/>
        <end position="65"/>
    </location>
</feature>
<dbReference type="InterPro" id="IPR032820">
    <property type="entry name" value="ATPase_put"/>
</dbReference>
<feature type="transmembrane region" description="Helical" evidence="2">
    <location>
        <begin position="100"/>
        <end position="121"/>
    </location>
</feature>
<dbReference type="Pfam" id="PF09527">
    <property type="entry name" value="ATPase_gene1"/>
    <property type="match status" value="1"/>
</dbReference>
<dbReference type="EMBL" id="BJNF01000070">
    <property type="protein sequence ID" value="GEC16561.1"/>
    <property type="molecule type" value="Genomic_DNA"/>
</dbReference>
<sequence>MSGVEDMSDGTDKNSGGHGDREHSAPDEAALSERLGSLDQRLSRLRGPGRNETDQSGDGSGDGAARASAMARGFRLSSELIAGVVVGALIGWGVDRLLSTSPWGLIVFFLLGFAAGVINVMRSAGVIPEQNDR</sequence>
<protein>
    <submittedName>
        <fullName evidence="3">ATP synthase protein I</fullName>
    </submittedName>
</protein>
<organism evidence="3 4">
    <name type="scientific">Nitrobacter winogradskyi</name>
    <name type="common">Nitrobacter agilis</name>
    <dbReference type="NCBI Taxonomy" id="913"/>
    <lineage>
        <taxon>Bacteria</taxon>
        <taxon>Pseudomonadati</taxon>
        <taxon>Pseudomonadota</taxon>
        <taxon>Alphaproteobacteria</taxon>
        <taxon>Hyphomicrobiales</taxon>
        <taxon>Nitrobacteraceae</taxon>
        <taxon>Nitrobacter</taxon>
    </lineage>
</organism>
<keyword evidence="2" id="KW-0472">Membrane</keyword>
<evidence type="ECO:0000256" key="1">
    <source>
        <dbReference type="SAM" id="MobiDB-lite"/>
    </source>
</evidence>
<evidence type="ECO:0000313" key="4">
    <source>
        <dbReference type="Proteomes" id="UP000318825"/>
    </source>
</evidence>
<evidence type="ECO:0000313" key="3">
    <source>
        <dbReference type="EMBL" id="GEC16561.1"/>
    </source>
</evidence>
<dbReference type="AlphaFoldDB" id="A0A4Y3WEI5"/>
<keyword evidence="2" id="KW-0812">Transmembrane</keyword>
<evidence type="ECO:0000256" key="2">
    <source>
        <dbReference type="SAM" id="Phobius"/>
    </source>
</evidence>
<accession>A0A4Y3WEI5</accession>
<gene>
    <name evidence="3" type="ORF">NWI01_24530</name>
</gene>
<proteinExistence type="predicted"/>
<dbReference type="Proteomes" id="UP000318825">
    <property type="component" value="Unassembled WGS sequence"/>
</dbReference>
<feature type="transmembrane region" description="Helical" evidence="2">
    <location>
        <begin position="76"/>
        <end position="94"/>
    </location>
</feature>
<comment type="caution">
    <text evidence="3">The sequence shown here is derived from an EMBL/GenBank/DDBJ whole genome shotgun (WGS) entry which is preliminary data.</text>
</comment>
<reference evidence="3 4" key="1">
    <citation type="submission" date="2019-06" db="EMBL/GenBank/DDBJ databases">
        <title>Whole genome shotgun sequence of Nitrobacter winogradskyi NBRC 14297.</title>
        <authorList>
            <person name="Hosoyama A."/>
            <person name="Uohara A."/>
            <person name="Ohji S."/>
            <person name="Ichikawa N."/>
        </authorList>
    </citation>
    <scope>NUCLEOTIDE SEQUENCE [LARGE SCALE GENOMIC DNA]</scope>
    <source>
        <strain evidence="3 4">NBRC 14297</strain>
    </source>
</reference>